<proteinExistence type="inferred from homology"/>
<dbReference type="InterPro" id="IPR002358">
    <property type="entry name" value="Ribosomal_uL6_CS"/>
</dbReference>
<dbReference type="HAMAP" id="MF_01365_B">
    <property type="entry name" value="Ribosomal_uL6_B"/>
    <property type="match status" value="1"/>
</dbReference>
<evidence type="ECO:0000256" key="4">
    <source>
        <dbReference type="HAMAP-Rule" id="MF_01365"/>
    </source>
</evidence>
<reference evidence="8" key="1">
    <citation type="journal article" date="2020" name="mSystems">
        <title>Genome- and Community-Level Interaction Insights into Carbon Utilization and Element Cycling Functions of Hydrothermarchaeota in Hydrothermal Sediment.</title>
        <authorList>
            <person name="Zhou Z."/>
            <person name="Liu Y."/>
            <person name="Xu W."/>
            <person name="Pan J."/>
            <person name="Luo Z.H."/>
            <person name="Li M."/>
        </authorList>
    </citation>
    <scope>NUCLEOTIDE SEQUENCE [LARGE SCALE GENOMIC DNA]</scope>
    <source>
        <strain evidence="8">SpSt-605</strain>
    </source>
</reference>
<feature type="domain" description="Large ribosomal subunit protein uL6 alpha-beta" evidence="7">
    <location>
        <begin position="14"/>
        <end position="91"/>
    </location>
</feature>
<name>A0A832GKC3_9BACT</name>
<keyword evidence="3 4" id="KW-0687">Ribonucleoprotein</keyword>
<dbReference type="PANTHER" id="PTHR11655">
    <property type="entry name" value="60S/50S RIBOSOMAL PROTEIN L6/L9"/>
    <property type="match status" value="1"/>
</dbReference>
<evidence type="ECO:0000259" key="7">
    <source>
        <dbReference type="Pfam" id="PF00347"/>
    </source>
</evidence>
<sequence length="198" mass="21482">MGEVSRLGRKPVIIPTNVKVEFDKEGKTIKVIGPKGTLEKKLPPLVEVKINGNQIIVEKAAVQKKLNKKAKAFQGLARALINNMVLGVTQGFTKSLDIVGLGYKAEVKGQEIHFSLGYSHPIVFPLPPGITAKTERGTEQVQMRLILEGIDKELLGQVAADIRALRPPEPYKGKGIRYTGEVILRKAGKSGKGGKGKK</sequence>
<comment type="subunit">
    <text evidence="4">Part of the 50S ribosomal subunit.</text>
</comment>
<dbReference type="Pfam" id="PF00347">
    <property type="entry name" value="Ribosomal_L6"/>
    <property type="match status" value="2"/>
</dbReference>
<comment type="caution">
    <text evidence="8">The sequence shown here is derived from an EMBL/GenBank/DDBJ whole genome shotgun (WGS) entry which is preliminary data.</text>
</comment>
<dbReference type="PANTHER" id="PTHR11655:SF14">
    <property type="entry name" value="LARGE RIBOSOMAL SUBUNIT PROTEIN UL6M"/>
    <property type="match status" value="1"/>
</dbReference>
<evidence type="ECO:0000256" key="3">
    <source>
        <dbReference type="ARBA" id="ARBA00023274"/>
    </source>
</evidence>
<dbReference type="GO" id="GO:0003735">
    <property type="term" value="F:structural constituent of ribosome"/>
    <property type="evidence" value="ECO:0007669"/>
    <property type="project" value="UniProtKB-UniRule"/>
</dbReference>
<dbReference type="InterPro" id="IPR019906">
    <property type="entry name" value="Ribosomal_uL6_bac-type"/>
</dbReference>
<dbReference type="SUPFAM" id="SSF56053">
    <property type="entry name" value="Ribosomal protein L6"/>
    <property type="match status" value="2"/>
</dbReference>
<organism evidence="8">
    <name type="scientific">Caldimicrobium thiodismutans</name>
    <dbReference type="NCBI Taxonomy" id="1653476"/>
    <lineage>
        <taxon>Bacteria</taxon>
        <taxon>Pseudomonadati</taxon>
        <taxon>Thermodesulfobacteriota</taxon>
        <taxon>Thermodesulfobacteria</taxon>
        <taxon>Thermodesulfobacteriales</taxon>
        <taxon>Thermodesulfobacteriaceae</taxon>
        <taxon>Caldimicrobium</taxon>
    </lineage>
</organism>
<dbReference type="InterPro" id="IPR000702">
    <property type="entry name" value="Ribosomal_uL6-like"/>
</dbReference>
<dbReference type="GO" id="GO:0019843">
    <property type="term" value="F:rRNA binding"/>
    <property type="evidence" value="ECO:0007669"/>
    <property type="project" value="UniProtKB-UniRule"/>
</dbReference>
<dbReference type="AlphaFoldDB" id="A0A832GKC3"/>
<gene>
    <name evidence="4" type="primary">rplF</name>
    <name evidence="8" type="ORF">ENT73_02045</name>
</gene>
<accession>A0A832GKC3</accession>
<dbReference type="GO" id="GO:0022625">
    <property type="term" value="C:cytosolic large ribosomal subunit"/>
    <property type="evidence" value="ECO:0007669"/>
    <property type="project" value="UniProtKB-UniRule"/>
</dbReference>
<protein>
    <recommendedName>
        <fullName evidence="4">Large ribosomal subunit protein uL6</fullName>
    </recommendedName>
</protein>
<keyword evidence="4 6" id="KW-0699">rRNA-binding</keyword>
<comment type="similarity">
    <text evidence="1 4 5">Belongs to the universal ribosomal protein uL6 family.</text>
</comment>
<feature type="domain" description="Large ribosomal subunit protein uL6 alpha-beta" evidence="7">
    <location>
        <begin position="99"/>
        <end position="178"/>
    </location>
</feature>
<comment type="function">
    <text evidence="4 6">This protein binds to the 23S rRNA, and is important in its secondary structure. It is located near the subunit interface in the base of the L7/L12 stalk, and near the tRNA binding site of the peptidyltransferase center.</text>
</comment>
<keyword evidence="4 6" id="KW-0694">RNA-binding</keyword>
<dbReference type="InterPro" id="IPR020040">
    <property type="entry name" value="Ribosomal_uL6_a/b-dom"/>
</dbReference>
<dbReference type="FunFam" id="3.90.930.12:FF:000001">
    <property type="entry name" value="50S ribosomal protein L6"/>
    <property type="match status" value="1"/>
</dbReference>
<evidence type="ECO:0000256" key="5">
    <source>
        <dbReference type="RuleBase" id="RU003869"/>
    </source>
</evidence>
<dbReference type="GO" id="GO:0002181">
    <property type="term" value="P:cytoplasmic translation"/>
    <property type="evidence" value="ECO:0007669"/>
    <property type="project" value="TreeGrafter"/>
</dbReference>
<evidence type="ECO:0000313" key="8">
    <source>
        <dbReference type="EMBL" id="HGV54858.1"/>
    </source>
</evidence>
<dbReference type="NCBIfam" id="TIGR03654">
    <property type="entry name" value="L6_bact"/>
    <property type="match status" value="1"/>
</dbReference>
<evidence type="ECO:0000256" key="2">
    <source>
        <dbReference type="ARBA" id="ARBA00022980"/>
    </source>
</evidence>
<evidence type="ECO:0000256" key="1">
    <source>
        <dbReference type="ARBA" id="ARBA00009356"/>
    </source>
</evidence>
<dbReference type="PIRSF" id="PIRSF002162">
    <property type="entry name" value="Ribosomal_L6"/>
    <property type="match status" value="1"/>
</dbReference>
<dbReference type="PRINTS" id="PR00059">
    <property type="entry name" value="RIBOSOMALL6"/>
</dbReference>
<evidence type="ECO:0000256" key="6">
    <source>
        <dbReference type="RuleBase" id="RU003870"/>
    </source>
</evidence>
<dbReference type="EMBL" id="DSZU01000029">
    <property type="protein sequence ID" value="HGV54858.1"/>
    <property type="molecule type" value="Genomic_DNA"/>
</dbReference>
<dbReference type="PROSITE" id="PS00525">
    <property type="entry name" value="RIBOSOMAL_L6_1"/>
    <property type="match status" value="1"/>
</dbReference>
<dbReference type="Gene3D" id="3.90.930.12">
    <property type="entry name" value="Ribosomal protein L6, alpha-beta domain"/>
    <property type="match status" value="2"/>
</dbReference>
<dbReference type="InterPro" id="IPR036789">
    <property type="entry name" value="Ribosomal_uL6-like_a/b-dom_sf"/>
</dbReference>
<keyword evidence="2 4" id="KW-0689">Ribosomal protein</keyword>